<dbReference type="Proteomes" id="UP000299102">
    <property type="component" value="Unassembled WGS sequence"/>
</dbReference>
<protein>
    <submittedName>
        <fullName evidence="1">Uncharacterized protein</fullName>
    </submittedName>
</protein>
<accession>A0A4C1V4R8</accession>
<keyword evidence="2" id="KW-1185">Reference proteome</keyword>
<sequence>MRAEAEFRPSFTEFWGYTWTVKFTVRRKSRVYTTRCRTRYKTSAFPVDAVLSNHKRLSVGTGPGRGRRRVRVLNEFPVALCLQRGTAAPPAALGVGRGGHRRRIRTDTLCL</sequence>
<organism evidence="1 2">
    <name type="scientific">Eumeta variegata</name>
    <name type="common">Bagworm moth</name>
    <name type="synonym">Eumeta japonica</name>
    <dbReference type="NCBI Taxonomy" id="151549"/>
    <lineage>
        <taxon>Eukaryota</taxon>
        <taxon>Metazoa</taxon>
        <taxon>Ecdysozoa</taxon>
        <taxon>Arthropoda</taxon>
        <taxon>Hexapoda</taxon>
        <taxon>Insecta</taxon>
        <taxon>Pterygota</taxon>
        <taxon>Neoptera</taxon>
        <taxon>Endopterygota</taxon>
        <taxon>Lepidoptera</taxon>
        <taxon>Glossata</taxon>
        <taxon>Ditrysia</taxon>
        <taxon>Tineoidea</taxon>
        <taxon>Psychidae</taxon>
        <taxon>Oiketicinae</taxon>
        <taxon>Eumeta</taxon>
    </lineage>
</organism>
<evidence type="ECO:0000313" key="2">
    <source>
        <dbReference type="Proteomes" id="UP000299102"/>
    </source>
</evidence>
<name>A0A4C1V4R8_EUMVA</name>
<gene>
    <name evidence="1" type="ORF">EVAR_28735_1</name>
</gene>
<reference evidence="1 2" key="1">
    <citation type="journal article" date="2019" name="Commun. Biol.">
        <title>The bagworm genome reveals a unique fibroin gene that provides high tensile strength.</title>
        <authorList>
            <person name="Kono N."/>
            <person name="Nakamura H."/>
            <person name="Ohtoshi R."/>
            <person name="Tomita M."/>
            <person name="Numata K."/>
            <person name="Arakawa K."/>
        </authorList>
    </citation>
    <scope>NUCLEOTIDE SEQUENCE [LARGE SCALE GENOMIC DNA]</scope>
</reference>
<proteinExistence type="predicted"/>
<evidence type="ECO:0000313" key="1">
    <source>
        <dbReference type="EMBL" id="GBP33579.1"/>
    </source>
</evidence>
<dbReference type="EMBL" id="BGZK01000275">
    <property type="protein sequence ID" value="GBP33579.1"/>
    <property type="molecule type" value="Genomic_DNA"/>
</dbReference>
<comment type="caution">
    <text evidence="1">The sequence shown here is derived from an EMBL/GenBank/DDBJ whole genome shotgun (WGS) entry which is preliminary data.</text>
</comment>
<dbReference type="AlphaFoldDB" id="A0A4C1V4R8"/>